<dbReference type="SUPFAM" id="SSF48371">
    <property type="entry name" value="ARM repeat"/>
    <property type="match status" value="1"/>
</dbReference>
<keyword evidence="4" id="KW-1185">Reference proteome</keyword>
<comment type="caution">
    <text evidence="3">The sequence shown here is derived from an EMBL/GenBank/DDBJ whole genome shotgun (WGS) entry which is preliminary data.</text>
</comment>
<dbReference type="InterPro" id="IPR000357">
    <property type="entry name" value="HEAT"/>
</dbReference>
<dbReference type="PANTHER" id="PTHR10648:SF4">
    <property type="entry name" value="PROTEIN PHOSPHATASE 2 (FORMERLY 2A), REGULATORY SUBUNIT A, BETA ISOFORM-RELATED"/>
    <property type="match status" value="1"/>
</dbReference>
<dbReference type="GO" id="GO:0019888">
    <property type="term" value="F:protein phosphatase regulator activity"/>
    <property type="evidence" value="ECO:0007669"/>
    <property type="project" value="TreeGrafter"/>
</dbReference>
<name>A0A2A9M7H4_BESBE</name>
<dbReference type="Proteomes" id="UP000224006">
    <property type="component" value="Chromosome VIII"/>
</dbReference>
<dbReference type="GO" id="GO:0000159">
    <property type="term" value="C:protein phosphatase type 2A complex"/>
    <property type="evidence" value="ECO:0007669"/>
    <property type="project" value="TreeGrafter"/>
</dbReference>
<dbReference type="GO" id="GO:0005829">
    <property type="term" value="C:cytosol"/>
    <property type="evidence" value="ECO:0007669"/>
    <property type="project" value="TreeGrafter"/>
</dbReference>
<evidence type="ECO:0000256" key="1">
    <source>
        <dbReference type="ARBA" id="ARBA00022737"/>
    </source>
</evidence>
<feature type="region of interest" description="Disordered" evidence="2">
    <location>
        <begin position="423"/>
        <end position="459"/>
    </location>
</feature>
<dbReference type="AlphaFoldDB" id="A0A2A9M7H4"/>
<dbReference type="PANTHER" id="PTHR10648">
    <property type="entry name" value="SERINE/THREONINE-PROTEIN PHOSPHATASE PP2A 65 KDA REGULATORY SUBUNIT"/>
    <property type="match status" value="1"/>
</dbReference>
<dbReference type="KEGG" id="bbes:BESB_083330"/>
<dbReference type="InterPro" id="IPR011989">
    <property type="entry name" value="ARM-like"/>
</dbReference>
<feature type="compositionally biased region" description="Basic and acidic residues" evidence="2">
    <location>
        <begin position="424"/>
        <end position="453"/>
    </location>
</feature>
<dbReference type="EMBL" id="NWUJ01000009">
    <property type="protein sequence ID" value="PFH33134.1"/>
    <property type="molecule type" value="Genomic_DNA"/>
</dbReference>
<keyword evidence="1" id="KW-0677">Repeat</keyword>
<dbReference type="VEuPathDB" id="ToxoDB:BESB_083330"/>
<protein>
    <submittedName>
        <fullName evidence="3">HEAT repeat-containing protein</fullName>
    </submittedName>
</protein>
<organism evidence="3 4">
    <name type="scientific">Besnoitia besnoiti</name>
    <name type="common">Apicomplexan protozoan</name>
    <dbReference type="NCBI Taxonomy" id="94643"/>
    <lineage>
        <taxon>Eukaryota</taxon>
        <taxon>Sar</taxon>
        <taxon>Alveolata</taxon>
        <taxon>Apicomplexa</taxon>
        <taxon>Conoidasida</taxon>
        <taxon>Coccidia</taxon>
        <taxon>Eucoccidiorida</taxon>
        <taxon>Eimeriorina</taxon>
        <taxon>Sarcocystidae</taxon>
        <taxon>Besnoitia</taxon>
    </lineage>
</organism>
<reference evidence="3 4" key="1">
    <citation type="submission" date="2017-09" db="EMBL/GenBank/DDBJ databases">
        <title>Genome sequencing of Besnoitia besnoiti strain Bb-Ger1.</title>
        <authorList>
            <person name="Schares G."/>
            <person name="Venepally P."/>
            <person name="Lorenzi H.A."/>
        </authorList>
    </citation>
    <scope>NUCLEOTIDE SEQUENCE [LARGE SCALE GENOMIC DNA]</scope>
    <source>
        <strain evidence="3 4">Bb-Ger1</strain>
    </source>
</reference>
<dbReference type="RefSeq" id="XP_029217143.1">
    <property type="nucleotide sequence ID" value="XM_029366683.1"/>
</dbReference>
<dbReference type="Gene3D" id="1.25.10.10">
    <property type="entry name" value="Leucine-rich Repeat Variant"/>
    <property type="match status" value="1"/>
</dbReference>
<feature type="region of interest" description="Disordered" evidence="2">
    <location>
        <begin position="58"/>
        <end position="86"/>
    </location>
</feature>
<feature type="region of interest" description="Disordered" evidence="2">
    <location>
        <begin position="763"/>
        <end position="794"/>
    </location>
</feature>
<proteinExistence type="predicted"/>
<accession>A0A2A9M7H4</accession>
<feature type="compositionally biased region" description="Low complexity" evidence="2">
    <location>
        <begin position="58"/>
        <end position="69"/>
    </location>
</feature>
<dbReference type="InterPro" id="IPR016024">
    <property type="entry name" value="ARM-type_fold"/>
</dbReference>
<sequence>MAVSNSAPLPLLPALATPALDEKWFGECSFLLFSRAPYNPTASTEQVFSISPASLQQSTSSRLSAAPSSQDGARGPPDRLSLASPSPSAASAVSARLSPQLAEDEKRFGALPPPSSDRILGAAKKAAILWGEREEEALEADAKPEKGTDRAKKIFNKFFSEDHEERLIAAASIGFLCSALGDGRRDFISFLLSFIETEDDSLVLETVARELHALLAEALPNPEAIVASARADPESCEVSLFFSLLHALLLTADDAVKEAAVAASFHLFSAARLLAPASAELPAVESLAEDAAVLFRAIFLPRLLQMLQGGLSAQRVAALLLPAALYHLRLVAELLPRSDPRDAGSSEAGPDLRPFERELDRLVSEYVMLCGEGADAAAAPTLQREAGSQLPLFVTFCARVVGGERRKARACASAERAASLGKTRLVEKKTRGAEEPEKKGCEQDGGKEERATTSEDEAEPQIVQALYEATYFFLRASADAPKLQGIKALATMAEMDAAAFRSIGDSLLPVLCADPSWRVRAAVCEALDKLGRFLVATAAEDGKSTDAEAVFIPPAALGQGTCLVSVLAQFLKDRDLNVKAAALRTTRKLVKMTNNCTGIMQTFLEEGESLFNAAGVTQSAPILVECMDTLCAMAGAATSEEASWQLTVFAFPLLRVDDWHVAMSFLDNLAVFVSAPPPSFLSVLLTRLDMLVNLPSSRWRIRARILQKIPLLLLAPKIEEETATQFWLLLVQLLQDDVWAVRQEGPAAIEQLVLNARAEEEHHEAAAERQRAKKSAKRQEALGDDSTMGSGENAEKIAAEEARLAIRFAREGLLGHLLPIFEQLRDDKRYFVRGELCRYILVSPRLAAAAAAFLHLRTGAEGMGSPKASCATGSPPAIKDLYSREIWISQFAPLLEQVVGDRVAQTRYAAAQAVKILLEEAANETSVVPSDWLQKMKAKLIRDSDPDVAEVLFEDD</sequence>
<dbReference type="GO" id="GO:0005634">
    <property type="term" value="C:nucleus"/>
    <property type="evidence" value="ECO:0007669"/>
    <property type="project" value="TreeGrafter"/>
</dbReference>
<gene>
    <name evidence="3" type="ORF">BESB_083330</name>
</gene>
<dbReference type="GeneID" id="40313259"/>
<evidence type="ECO:0000313" key="3">
    <source>
        <dbReference type="EMBL" id="PFH33134.1"/>
    </source>
</evidence>
<dbReference type="Pfam" id="PF02985">
    <property type="entry name" value="HEAT"/>
    <property type="match status" value="1"/>
</dbReference>
<dbReference type="OrthoDB" id="330918at2759"/>
<evidence type="ECO:0000313" key="4">
    <source>
        <dbReference type="Proteomes" id="UP000224006"/>
    </source>
</evidence>
<evidence type="ECO:0000256" key="2">
    <source>
        <dbReference type="SAM" id="MobiDB-lite"/>
    </source>
</evidence>
<dbReference type="InterPro" id="IPR051023">
    <property type="entry name" value="PP2A_Regulatory_Subunit_A"/>
</dbReference>